<evidence type="ECO:0000313" key="6">
    <source>
        <dbReference type="Proteomes" id="UP000275225"/>
    </source>
</evidence>
<dbReference type="EMBL" id="RQJX01000004">
    <property type="protein sequence ID" value="RQN09042.1"/>
    <property type="molecule type" value="Genomic_DNA"/>
</dbReference>
<comment type="catalytic activity">
    <reaction evidence="4">
        <text>N-terminal L-lysyl-[protein] + L-leucyl-tRNA(Leu) = N-terminal L-leucyl-L-lysyl-[protein] + tRNA(Leu) + H(+)</text>
        <dbReference type="Rhea" id="RHEA:12340"/>
        <dbReference type="Rhea" id="RHEA-COMP:9613"/>
        <dbReference type="Rhea" id="RHEA-COMP:9622"/>
        <dbReference type="Rhea" id="RHEA-COMP:12670"/>
        <dbReference type="Rhea" id="RHEA-COMP:12671"/>
        <dbReference type="ChEBI" id="CHEBI:15378"/>
        <dbReference type="ChEBI" id="CHEBI:65249"/>
        <dbReference type="ChEBI" id="CHEBI:78442"/>
        <dbReference type="ChEBI" id="CHEBI:78494"/>
        <dbReference type="ChEBI" id="CHEBI:133043"/>
        <dbReference type="EC" id="2.3.2.6"/>
    </reaction>
</comment>
<evidence type="ECO:0000256" key="1">
    <source>
        <dbReference type="ARBA" id="ARBA00022490"/>
    </source>
</evidence>
<name>A0A3N6WVL2_9ACTN</name>
<evidence type="ECO:0000313" key="5">
    <source>
        <dbReference type="EMBL" id="RQN09042.1"/>
    </source>
</evidence>
<evidence type="ECO:0000256" key="3">
    <source>
        <dbReference type="ARBA" id="ARBA00023315"/>
    </source>
</evidence>
<dbReference type="RefSeq" id="WP_124236050.1">
    <property type="nucleotide sequence ID" value="NZ_JBHUFI010000001.1"/>
</dbReference>
<dbReference type="Gene3D" id="3.30.70.3550">
    <property type="entry name" value="Leucyl/phenylalanyl-tRNA-protein transferase, N-terminal domain"/>
    <property type="match status" value="1"/>
</dbReference>
<proteinExistence type="inferred from homology"/>
<keyword evidence="3 4" id="KW-0012">Acyltransferase</keyword>
<dbReference type="EC" id="2.3.2.6" evidence="4"/>
<dbReference type="PANTHER" id="PTHR30098">
    <property type="entry name" value="LEUCYL/PHENYLALANYL-TRNA--PROTEIN TRANSFERASE"/>
    <property type="match status" value="1"/>
</dbReference>
<dbReference type="OrthoDB" id="9790282at2"/>
<reference evidence="5 6" key="1">
    <citation type="submission" date="2018-11" db="EMBL/GenBank/DDBJ databases">
        <authorList>
            <person name="Li F."/>
        </authorList>
    </citation>
    <scope>NUCLEOTIDE SEQUENCE [LARGE SCALE GENOMIC DNA]</scope>
    <source>
        <strain evidence="5 6">YS17T</strain>
    </source>
</reference>
<evidence type="ECO:0000256" key="4">
    <source>
        <dbReference type="HAMAP-Rule" id="MF_00688"/>
    </source>
</evidence>
<dbReference type="SUPFAM" id="SSF55729">
    <property type="entry name" value="Acyl-CoA N-acyltransferases (Nat)"/>
    <property type="match status" value="1"/>
</dbReference>
<organism evidence="5 6">
    <name type="scientific">Aeromicrobium camelliae</name>
    <dbReference type="NCBI Taxonomy" id="1538144"/>
    <lineage>
        <taxon>Bacteria</taxon>
        <taxon>Bacillati</taxon>
        <taxon>Actinomycetota</taxon>
        <taxon>Actinomycetes</taxon>
        <taxon>Propionibacteriales</taxon>
        <taxon>Nocardioidaceae</taxon>
        <taxon>Aeromicrobium</taxon>
    </lineage>
</organism>
<sequence>MTGPVPLPPSPWDFVSAPWPEDDDCVAAGADLEPATIVEAYRHGLFPMPHDGELLWWSPVERGVLRPGDLRVSRSLRRSARRFSVTIDRDFPAVIRGCADPRRPGGWIDARIREAYGRLHDLGWAHSVEVWNDEGALVGGLYGLAVGRLFAGESMFHRATDASKVALVSLVEFLQSQAEDDYLVDTQWLTPHLASLGASTMTRAAYRRRIADLVDAPPLRWPSSITG</sequence>
<keyword evidence="1 4" id="KW-0963">Cytoplasm</keyword>
<dbReference type="PANTHER" id="PTHR30098:SF2">
    <property type="entry name" value="LEUCYL_PHENYLALANYL-TRNA--PROTEIN TRANSFERASE"/>
    <property type="match status" value="1"/>
</dbReference>
<dbReference type="AlphaFoldDB" id="A0A3N6WVL2"/>
<comment type="similarity">
    <text evidence="4">Belongs to the L/F-transferase family.</text>
</comment>
<gene>
    <name evidence="4" type="primary">aat</name>
    <name evidence="5" type="ORF">EHW97_04935</name>
</gene>
<comment type="function">
    <text evidence="4">Functions in the N-end rule pathway of protein degradation where it conjugates Leu, Phe and, less efficiently, Met from aminoacyl-tRNAs to the N-termini of proteins containing an N-terminal arginine or lysine.</text>
</comment>
<keyword evidence="2 4" id="KW-0808">Transferase</keyword>
<dbReference type="Gene3D" id="3.40.630.70">
    <property type="entry name" value="Leucyl/phenylalanyl-tRNA-protein transferase, C-terminal domain"/>
    <property type="match status" value="1"/>
</dbReference>
<dbReference type="InterPro" id="IPR004616">
    <property type="entry name" value="Leu/Phe-tRNA_Trfase"/>
</dbReference>
<dbReference type="InterPro" id="IPR042221">
    <property type="entry name" value="Leu/Phe-tRNA_Trfase_N"/>
</dbReference>
<dbReference type="InterPro" id="IPR042203">
    <property type="entry name" value="Leu/Phe-tRNA_Trfase_C"/>
</dbReference>
<comment type="subcellular location">
    <subcellularLocation>
        <location evidence="4">Cytoplasm</location>
    </subcellularLocation>
</comment>
<comment type="catalytic activity">
    <reaction evidence="4">
        <text>N-terminal L-arginyl-[protein] + L-leucyl-tRNA(Leu) = N-terminal L-leucyl-L-arginyl-[protein] + tRNA(Leu) + H(+)</text>
        <dbReference type="Rhea" id="RHEA:50416"/>
        <dbReference type="Rhea" id="RHEA-COMP:9613"/>
        <dbReference type="Rhea" id="RHEA-COMP:9622"/>
        <dbReference type="Rhea" id="RHEA-COMP:12672"/>
        <dbReference type="Rhea" id="RHEA-COMP:12673"/>
        <dbReference type="ChEBI" id="CHEBI:15378"/>
        <dbReference type="ChEBI" id="CHEBI:64719"/>
        <dbReference type="ChEBI" id="CHEBI:78442"/>
        <dbReference type="ChEBI" id="CHEBI:78494"/>
        <dbReference type="ChEBI" id="CHEBI:133044"/>
        <dbReference type="EC" id="2.3.2.6"/>
    </reaction>
</comment>
<dbReference type="Proteomes" id="UP000275225">
    <property type="component" value="Unassembled WGS sequence"/>
</dbReference>
<comment type="caution">
    <text evidence="5">The sequence shown here is derived from an EMBL/GenBank/DDBJ whole genome shotgun (WGS) entry which is preliminary data.</text>
</comment>
<evidence type="ECO:0000256" key="2">
    <source>
        <dbReference type="ARBA" id="ARBA00022679"/>
    </source>
</evidence>
<dbReference type="InterPro" id="IPR016181">
    <property type="entry name" value="Acyl_CoA_acyltransferase"/>
</dbReference>
<keyword evidence="6" id="KW-1185">Reference proteome</keyword>
<dbReference type="NCBIfam" id="TIGR00667">
    <property type="entry name" value="aat"/>
    <property type="match status" value="1"/>
</dbReference>
<dbReference type="HAMAP" id="MF_00688">
    <property type="entry name" value="Leu_Phe_trans"/>
    <property type="match status" value="1"/>
</dbReference>
<dbReference type="Pfam" id="PF03588">
    <property type="entry name" value="Leu_Phe_trans"/>
    <property type="match status" value="1"/>
</dbReference>
<dbReference type="GO" id="GO:0030163">
    <property type="term" value="P:protein catabolic process"/>
    <property type="evidence" value="ECO:0007669"/>
    <property type="project" value="UniProtKB-UniRule"/>
</dbReference>
<accession>A0A3N6WVL2</accession>
<dbReference type="GO" id="GO:0008914">
    <property type="term" value="F:leucyl-tRNA--protein transferase activity"/>
    <property type="evidence" value="ECO:0007669"/>
    <property type="project" value="UniProtKB-UniRule"/>
</dbReference>
<protein>
    <recommendedName>
        <fullName evidence="4">Leucyl/phenylalanyl-tRNA--protein transferase</fullName>
        <ecNumber evidence="4">2.3.2.6</ecNumber>
    </recommendedName>
    <alternativeName>
        <fullName evidence="4">L/F-transferase</fullName>
    </alternativeName>
    <alternativeName>
        <fullName evidence="4">Leucyltransferase</fullName>
    </alternativeName>
    <alternativeName>
        <fullName evidence="4">Phenyalanyltransferase</fullName>
    </alternativeName>
</protein>
<comment type="catalytic activity">
    <reaction evidence="4">
        <text>L-phenylalanyl-tRNA(Phe) + an N-terminal L-alpha-aminoacyl-[protein] = an N-terminal L-phenylalanyl-L-alpha-aminoacyl-[protein] + tRNA(Phe)</text>
        <dbReference type="Rhea" id="RHEA:43632"/>
        <dbReference type="Rhea" id="RHEA-COMP:9668"/>
        <dbReference type="Rhea" id="RHEA-COMP:9699"/>
        <dbReference type="Rhea" id="RHEA-COMP:10636"/>
        <dbReference type="Rhea" id="RHEA-COMP:10637"/>
        <dbReference type="ChEBI" id="CHEBI:78442"/>
        <dbReference type="ChEBI" id="CHEBI:78531"/>
        <dbReference type="ChEBI" id="CHEBI:78597"/>
        <dbReference type="ChEBI" id="CHEBI:83561"/>
        <dbReference type="EC" id="2.3.2.6"/>
    </reaction>
</comment>
<dbReference type="GO" id="GO:0005737">
    <property type="term" value="C:cytoplasm"/>
    <property type="evidence" value="ECO:0007669"/>
    <property type="project" value="UniProtKB-SubCell"/>
</dbReference>